<dbReference type="AlphaFoldDB" id="A0AAD7Z8W5"/>
<name>A0AAD7Z8W5_DIPPU</name>
<dbReference type="Proteomes" id="UP001233999">
    <property type="component" value="Unassembled WGS sequence"/>
</dbReference>
<protein>
    <submittedName>
        <fullName evidence="1">Uncharacterized protein</fullName>
    </submittedName>
</protein>
<organism evidence="1 2">
    <name type="scientific">Diploptera punctata</name>
    <name type="common">Pacific beetle cockroach</name>
    <dbReference type="NCBI Taxonomy" id="6984"/>
    <lineage>
        <taxon>Eukaryota</taxon>
        <taxon>Metazoa</taxon>
        <taxon>Ecdysozoa</taxon>
        <taxon>Arthropoda</taxon>
        <taxon>Hexapoda</taxon>
        <taxon>Insecta</taxon>
        <taxon>Pterygota</taxon>
        <taxon>Neoptera</taxon>
        <taxon>Polyneoptera</taxon>
        <taxon>Dictyoptera</taxon>
        <taxon>Blattodea</taxon>
        <taxon>Blaberoidea</taxon>
        <taxon>Blaberidae</taxon>
        <taxon>Diplopterinae</taxon>
        <taxon>Diploptera</taxon>
    </lineage>
</organism>
<gene>
    <name evidence="1" type="ORF">L9F63_007196</name>
</gene>
<keyword evidence="2" id="KW-1185">Reference proteome</keyword>
<reference evidence="1" key="1">
    <citation type="journal article" date="2023" name="IScience">
        <title>Live-bearing cockroach genome reveals convergent evolutionary mechanisms linked to viviparity in insects and beyond.</title>
        <authorList>
            <person name="Fouks B."/>
            <person name="Harrison M.C."/>
            <person name="Mikhailova A.A."/>
            <person name="Marchal E."/>
            <person name="English S."/>
            <person name="Carruthers M."/>
            <person name="Jennings E.C."/>
            <person name="Chiamaka E.L."/>
            <person name="Frigard R.A."/>
            <person name="Pippel M."/>
            <person name="Attardo G.M."/>
            <person name="Benoit J.B."/>
            <person name="Bornberg-Bauer E."/>
            <person name="Tobe S.S."/>
        </authorList>
    </citation>
    <scope>NUCLEOTIDE SEQUENCE</scope>
    <source>
        <strain evidence="1">Stay&amp;Tobe</strain>
    </source>
</reference>
<evidence type="ECO:0000313" key="1">
    <source>
        <dbReference type="EMBL" id="KAJ9575940.1"/>
    </source>
</evidence>
<accession>A0AAD7Z8W5</accession>
<feature type="non-terminal residue" evidence="1">
    <location>
        <position position="1"/>
    </location>
</feature>
<feature type="non-terminal residue" evidence="1">
    <location>
        <position position="73"/>
    </location>
</feature>
<evidence type="ECO:0000313" key="2">
    <source>
        <dbReference type="Proteomes" id="UP001233999"/>
    </source>
</evidence>
<reference evidence="1" key="2">
    <citation type="submission" date="2023-05" db="EMBL/GenBank/DDBJ databases">
        <authorList>
            <person name="Fouks B."/>
        </authorList>
    </citation>
    <scope>NUCLEOTIDE SEQUENCE</scope>
    <source>
        <strain evidence="1">Stay&amp;Tobe</strain>
        <tissue evidence="1">Testes</tissue>
    </source>
</reference>
<dbReference type="EMBL" id="JASPKZ010009813">
    <property type="protein sequence ID" value="KAJ9575940.1"/>
    <property type="molecule type" value="Genomic_DNA"/>
</dbReference>
<comment type="caution">
    <text evidence="1">The sequence shown here is derived from an EMBL/GenBank/DDBJ whole genome shotgun (WGS) entry which is preliminary data.</text>
</comment>
<sequence length="73" mass="8559">LNSTGGTHLRLHPANNTVYDDVCVAQYYADYPVLPVEFFGRLYQIPFLRVYRKHDRSLQGFLTIRFSAKSHRQ</sequence>
<proteinExistence type="predicted"/>